<organism evidence="2 3">
    <name type="scientific">Mycoplasmopsis fermentans (strain ATCC 19989 / NBRC 14854 / NCTC 10117 / PG18)</name>
    <name type="common">Mycoplasma fermentans</name>
    <dbReference type="NCBI Taxonomy" id="496833"/>
    <lineage>
        <taxon>Bacteria</taxon>
        <taxon>Bacillati</taxon>
        <taxon>Mycoplasmatota</taxon>
        <taxon>Mycoplasmoidales</taxon>
        <taxon>Metamycoplasmataceae</taxon>
        <taxon>Mycoplasmopsis</taxon>
    </lineage>
</organism>
<name>C4XF09_MYCFP</name>
<dbReference type="PROSITE" id="PS51257">
    <property type="entry name" value="PROKAR_LIPOPROTEIN"/>
    <property type="match status" value="1"/>
</dbReference>
<evidence type="ECO:0000313" key="2">
    <source>
        <dbReference type="EMBL" id="BAH69731.1"/>
    </source>
</evidence>
<keyword evidence="1" id="KW-1133">Transmembrane helix</keyword>
<dbReference type="PATRIC" id="fig|496833.3.peg.893"/>
<dbReference type="eggNOG" id="ENOG5031YAM">
    <property type="taxonomic scope" value="Bacteria"/>
</dbReference>
<dbReference type="KEGG" id="mfp:MBIO_0466"/>
<dbReference type="NCBIfam" id="NF045955">
    <property type="entry name" value="MHO_4530_fam"/>
    <property type="match status" value="1"/>
</dbReference>
<proteinExistence type="predicted"/>
<dbReference type="AlphaFoldDB" id="C4XF09"/>
<dbReference type="HOGENOM" id="CLU_510749_0_0_14"/>
<protein>
    <submittedName>
        <fullName evidence="2">Uncharacterized protein</fullName>
    </submittedName>
</protein>
<evidence type="ECO:0000256" key="1">
    <source>
        <dbReference type="SAM" id="Phobius"/>
    </source>
</evidence>
<accession>C4XF09</accession>
<dbReference type="EMBL" id="AP009608">
    <property type="protein sequence ID" value="BAH69731.1"/>
    <property type="molecule type" value="Genomic_DNA"/>
</dbReference>
<keyword evidence="1" id="KW-0812">Transmembrane</keyword>
<dbReference type="Proteomes" id="UP000006810">
    <property type="component" value="Chromosome"/>
</dbReference>
<feature type="transmembrane region" description="Helical" evidence="1">
    <location>
        <begin position="12"/>
        <end position="35"/>
    </location>
</feature>
<sequence length="545" mass="64526">MLVKRSIMDQLLLGIAIIIACVILIDIFIIVFIYLNHVHKVKTNGLAIFKLDFGQKKIIRLSSKSLSGSLNMDSRLQGLSANQYVDFDVFLSYLDEESQKNLTEYLSQNDNNDKRFNIYCKMSSKGYRTHQNAQGLKLLNIKMTKEKILLKFFPLGNNRYYLTIHWNARPKRSASTTFKFIKKSEDLYNALNKEKYILAYALGINEFLYNNVISKSDIEDILRIFELNNMFGYYYVKNGLILLIFETNSSFWLNHYTKKALKRLKFLHERKIINPFFNSFAFLSVNTFKSVDDVQELVDKSKYLIQHLNNKRKFDKYSSWLISDTKHDNHYQEFKSMMLDYEKKNELQQYIKENIPIISYKTKRQSKVAILKNRVIGYSDQDSEFFNNVSWYRLIYTNKWNKYLMENCEEDENIILETNEYDLINLNTYDRPKTTLLIKPLQNGFNYRLINNAFSNLKEGINLGLYIEKINDRLTNYVNIGNIKVFVISEKICKYIEKDQILYIKLLNFVKTISTIKNHVIIYQNLPEGLDELMVKTLDVQYVCK</sequence>
<reference evidence="2 3" key="1">
    <citation type="journal article" date="2009" name="Curr. Microbiol.">
        <title>Molecular cloning and expression of a novel cholinephosphotransferase involved in glycoglycerophospholipid biosynthesis of Mycoplasma fermentans.</title>
        <authorList>
            <person name="Ishida N."/>
            <person name="Irikura D."/>
            <person name="Matsuda K."/>
            <person name="Sato S."/>
            <person name="Asano K."/>
        </authorList>
    </citation>
    <scope>NUCLEOTIDE SEQUENCE [LARGE SCALE GENOMIC DNA]</scope>
    <source>
        <strain evidence="3">ATCC 19989 / NBRC 14854 / NCTC 10117 / PG18</strain>
    </source>
</reference>
<keyword evidence="3" id="KW-1185">Reference proteome</keyword>
<keyword evidence="1" id="KW-0472">Membrane</keyword>
<evidence type="ECO:0000313" key="3">
    <source>
        <dbReference type="Proteomes" id="UP000006810"/>
    </source>
</evidence>
<gene>
    <name evidence="2" type="ordered locus">MBIO_0466</name>
</gene>